<dbReference type="PRINTS" id="PR00320">
    <property type="entry name" value="GPROTEINBRPT"/>
</dbReference>
<evidence type="ECO:0000256" key="7">
    <source>
        <dbReference type="ARBA" id="ARBA00023242"/>
    </source>
</evidence>
<evidence type="ECO:0000256" key="3">
    <source>
        <dbReference type="ARBA" id="ARBA00022574"/>
    </source>
</evidence>
<dbReference type="Pfam" id="PF04494">
    <property type="entry name" value="TFIID_NTD2"/>
    <property type="match status" value="1"/>
</dbReference>
<dbReference type="Pfam" id="PF00400">
    <property type="entry name" value="WD40"/>
    <property type="match status" value="6"/>
</dbReference>
<feature type="repeat" description="WD" evidence="8">
    <location>
        <begin position="569"/>
        <end position="594"/>
    </location>
</feature>
<comment type="similarity">
    <text evidence="2">Belongs to the WD repeat TAF5 family.</text>
</comment>
<sequence length="790" mass="85567">MSDSPPGAGPARAGAELLPSAVMEYLQQHGFDKALQALQTELQQAGGEKEDGDAEGERDAPLEAVIRAPGAIPLETMVKRNIPQATTVSVSTMSDRITPEFIAQSKYIIEKLQARLEEQADVEEGRAPGLSQTSFIDPSDRVEGYKRYRRWVSDGLDMWKFELDNVSFPLFAHTFLDLIDFGFTEAAQKFYQDNAEHHRVYHPSELSYLAGINAPHQILLDPYCQRLRSERYQVPMSRNSFALLVQWLSGSGLDEEWEAGLHSAPGRAKEAVRAIVHQRLDVKVSDSGMPVDKISIASSSGLLAGLLPPATSAEDFNGATQLKLGQPAMLDKLKEEVLRVVREEDEAINGAPDSPGASTVNGHVNGTDANGDVMMGDASPKKAVKLEPEADPDVIAPDATETLPPQPTFYKVTDVKREVEAVRDKRKMIRLGPPGEGTSASVATLPSIVAFTMFDGGENITSVQFSPDSSLIAAGSAESTVRLWSLRDEKLKAKSLDPLGNVVEDEGMAMRKLVGHSGPVYGLSFDPIAGSGGPPHALLSSSQDGTVRLWSMDTYSNLVVYRGHGREPVWDVEWGPFGVYFATGSRDRTARLWSSDRLTPLRMYTGHLGDVNCVKFHPNTMYLATGSSDNSCRLWDVQRGACLRLFLGHTDAVTTLAISPDGKMMASSGLDCSIYLWDLGSARPIKKMSGHTGPVESLSFSAESSVLVSGGLDCTVRVWDVKGAGGPRPRGYDAPLSSGALPMGPSEWEGMSQTADLLSTFTTKRTPVIKTHYTPRNLCMVAGSFVPPAN</sequence>
<protein>
    <submittedName>
        <fullName evidence="10">WD40 repeat-like protein</fullName>
    </submittedName>
</protein>
<name>A0A0J0XJH6_9TREE</name>
<comment type="subcellular location">
    <subcellularLocation>
        <location evidence="1">Nucleus</location>
    </subcellularLocation>
</comment>
<dbReference type="PROSITE" id="PS50896">
    <property type="entry name" value="LISH"/>
    <property type="match status" value="1"/>
</dbReference>
<keyword evidence="4" id="KW-0677">Repeat</keyword>
<evidence type="ECO:0000256" key="1">
    <source>
        <dbReference type="ARBA" id="ARBA00004123"/>
    </source>
</evidence>
<dbReference type="SUPFAM" id="SSF50978">
    <property type="entry name" value="WD40 repeat-like"/>
    <property type="match status" value="1"/>
</dbReference>
<dbReference type="EMBL" id="KQ087221">
    <property type="protein sequence ID" value="KLT41252.1"/>
    <property type="molecule type" value="Genomic_DNA"/>
</dbReference>
<dbReference type="STRING" id="879819.A0A0J0XJH6"/>
<accession>A0A0J0XJH6</accession>
<feature type="repeat" description="WD" evidence="8">
    <location>
        <begin position="460"/>
        <end position="494"/>
    </location>
</feature>
<dbReference type="Proteomes" id="UP000053611">
    <property type="component" value="Unassembled WGS sequence"/>
</dbReference>
<feature type="domain" description="TFIID subunit TAF5 NTD2" evidence="9">
    <location>
        <begin position="138"/>
        <end position="249"/>
    </location>
</feature>
<dbReference type="SUPFAM" id="SSF160897">
    <property type="entry name" value="Taf5 N-terminal domain-like"/>
    <property type="match status" value="1"/>
</dbReference>
<reference evidence="10 11" key="1">
    <citation type="submission" date="2015-03" db="EMBL/GenBank/DDBJ databases">
        <title>Genomics and transcriptomics of the oil-accumulating basidiomycete yeast T. oleaginosus allow insights into substrate utilization and the diverse evolutionary trajectories of mating systems in fungi.</title>
        <authorList>
            <consortium name="DOE Joint Genome Institute"/>
            <person name="Kourist R."/>
            <person name="Kracht O."/>
            <person name="Bracharz F."/>
            <person name="Lipzen A."/>
            <person name="Nolan M."/>
            <person name="Ohm R."/>
            <person name="Grigoriev I."/>
            <person name="Sun S."/>
            <person name="Heitman J."/>
            <person name="Bruck T."/>
            <person name="Nowrousian M."/>
        </authorList>
    </citation>
    <scope>NUCLEOTIDE SEQUENCE [LARGE SCALE GENOMIC DNA]</scope>
    <source>
        <strain evidence="10 11">IBC0246</strain>
    </source>
</reference>
<evidence type="ECO:0000313" key="11">
    <source>
        <dbReference type="Proteomes" id="UP000053611"/>
    </source>
</evidence>
<evidence type="ECO:0000256" key="2">
    <source>
        <dbReference type="ARBA" id="ARBA00009435"/>
    </source>
</evidence>
<dbReference type="Gene3D" id="1.25.40.500">
    <property type="entry name" value="TFIID subunit TAF5, NTD2 domain"/>
    <property type="match status" value="1"/>
</dbReference>
<dbReference type="AlphaFoldDB" id="A0A0J0XJH6"/>
<feature type="repeat" description="WD" evidence="8">
    <location>
        <begin position="646"/>
        <end position="687"/>
    </location>
</feature>
<dbReference type="PROSITE" id="PS50082">
    <property type="entry name" value="WD_REPEATS_2"/>
    <property type="match status" value="6"/>
</dbReference>
<dbReference type="PROSITE" id="PS50294">
    <property type="entry name" value="WD_REPEATS_REGION"/>
    <property type="match status" value="5"/>
</dbReference>
<dbReference type="SMART" id="SM00320">
    <property type="entry name" value="WD40"/>
    <property type="match status" value="6"/>
</dbReference>
<dbReference type="PANTHER" id="PTHR19879:SF1">
    <property type="entry name" value="CANNONBALL-RELATED"/>
    <property type="match status" value="1"/>
</dbReference>
<feature type="repeat" description="WD" evidence="8">
    <location>
        <begin position="688"/>
        <end position="722"/>
    </location>
</feature>
<feature type="repeat" description="WD" evidence="8">
    <location>
        <begin position="604"/>
        <end position="645"/>
    </location>
</feature>
<keyword evidence="5" id="KW-0805">Transcription regulation</keyword>
<keyword evidence="3 8" id="KW-0853">WD repeat</keyword>
<dbReference type="GO" id="GO:0006367">
    <property type="term" value="P:transcription initiation at RNA polymerase II promoter"/>
    <property type="evidence" value="ECO:0007669"/>
    <property type="project" value="TreeGrafter"/>
</dbReference>
<keyword evidence="6" id="KW-0804">Transcription</keyword>
<dbReference type="InterPro" id="IPR001680">
    <property type="entry name" value="WD40_rpt"/>
</dbReference>
<keyword evidence="11" id="KW-1185">Reference proteome</keyword>
<evidence type="ECO:0000256" key="5">
    <source>
        <dbReference type="ARBA" id="ARBA00023015"/>
    </source>
</evidence>
<dbReference type="GO" id="GO:0016251">
    <property type="term" value="F:RNA polymerase II general transcription initiation factor activity"/>
    <property type="evidence" value="ECO:0007669"/>
    <property type="project" value="TreeGrafter"/>
</dbReference>
<dbReference type="GO" id="GO:0005669">
    <property type="term" value="C:transcription factor TFIID complex"/>
    <property type="evidence" value="ECO:0007669"/>
    <property type="project" value="TreeGrafter"/>
</dbReference>
<dbReference type="CDD" id="cd00200">
    <property type="entry name" value="WD40"/>
    <property type="match status" value="1"/>
</dbReference>
<evidence type="ECO:0000313" key="10">
    <source>
        <dbReference type="EMBL" id="KLT41252.1"/>
    </source>
</evidence>
<dbReference type="InterPro" id="IPR036322">
    <property type="entry name" value="WD40_repeat_dom_sf"/>
</dbReference>
<feature type="non-terminal residue" evidence="10">
    <location>
        <position position="790"/>
    </location>
</feature>
<evidence type="ECO:0000256" key="6">
    <source>
        <dbReference type="ARBA" id="ARBA00023163"/>
    </source>
</evidence>
<dbReference type="InterPro" id="IPR006594">
    <property type="entry name" value="LisH"/>
</dbReference>
<dbReference type="OrthoDB" id="10266330at2759"/>
<evidence type="ECO:0000259" key="9">
    <source>
        <dbReference type="Pfam" id="PF04494"/>
    </source>
</evidence>
<dbReference type="PROSITE" id="PS00678">
    <property type="entry name" value="WD_REPEATS_1"/>
    <property type="match status" value="3"/>
</dbReference>
<dbReference type="InterPro" id="IPR019775">
    <property type="entry name" value="WD40_repeat_CS"/>
</dbReference>
<evidence type="ECO:0000256" key="8">
    <source>
        <dbReference type="PROSITE-ProRule" id="PRU00221"/>
    </source>
</evidence>
<dbReference type="CDD" id="cd08044">
    <property type="entry name" value="TAF5_NTD2"/>
    <property type="match status" value="1"/>
</dbReference>
<organism evidence="10 11">
    <name type="scientific">Cutaneotrichosporon oleaginosum</name>
    <dbReference type="NCBI Taxonomy" id="879819"/>
    <lineage>
        <taxon>Eukaryota</taxon>
        <taxon>Fungi</taxon>
        <taxon>Dikarya</taxon>
        <taxon>Basidiomycota</taxon>
        <taxon>Agaricomycotina</taxon>
        <taxon>Tremellomycetes</taxon>
        <taxon>Trichosporonales</taxon>
        <taxon>Trichosporonaceae</taxon>
        <taxon>Cutaneotrichosporon</taxon>
    </lineage>
</organism>
<dbReference type="InterPro" id="IPR037264">
    <property type="entry name" value="TFIID_NTD2_sf"/>
</dbReference>
<gene>
    <name evidence="10" type="ORF">CC85DRAFT_262396</name>
</gene>
<feature type="repeat" description="WD" evidence="8">
    <location>
        <begin position="513"/>
        <end position="560"/>
    </location>
</feature>
<keyword evidence="7" id="KW-0539">Nucleus</keyword>
<proteinExistence type="inferred from homology"/>
<dbReference type="InterPro" id="IPR020472">
    <property type="entry name" value="WD40_PAC1"/>
</dbReference>
<dbReference type="InterPro" id="IPR015943">
    <property type="entry name" value="WD40/YVTN_repeat-like_dom_sf"/>
</dbReference>
<evidence type="ECO:0000256" key="4">
    <source>
        <dbReference type="ARBA" id="ARBA00022737"/>
    </source>
</evidence>
<dbReference type="Gene3D" id="2.130.10.10">
    <property type="entry name" value="YVTN repeat-like/Quinoprotein amine dehydrogenase"/>
    <property type="match status" value="2"/>
</dbReference>
<dbReference type="PANTHER" id="PTHR19879">
    <property type="entry name" value="TRANSCRIPTION INITIATION FACTOR TFIID"/>
    <property type="match status" value="1"/>
</dbReference>
<dbReference type="GeneID" id="28981497"/>
<dbReference type="InterPro" id="IPR007582">
    <property type="entry name" value="TFIID_NTD2"/>
</dbReference>